<proteinExistence type="predicted"/>
<sequence>MDQIRSTQTNDSRIALPYSSSALTTSSLARRHTVQSLLNHNQPPLSSTHSARPAGRILTQAYAGMTEENGGEHTHTHTLHVRLRGNGPLCPSEQDRSSHWSQQLKYLDFQWWCLVSTWTLARVRSGRAHFPAFGPRCIRAELEVCTTNFRRHAANLPI</sequence>
<organism evidence="1 2">
    <name type="scientific">Coniella lustricola</name>
    <dbReference type="NCBI Taxonomy" id="2025994"/>
    <lineage>
        <taxon>Eukaryota</taxon>
        <taxon>Fungi</taxon>
        <taxon>Dikarya</taxon>
        <taxon>Ascomycota</taxon>
        <taxon>Pezizomycotina</taxon>
        <taxon>Sordariomycetes</taxon>
        <taxon>Sordariomycetidae</taxon>
        <taxon>Diaporthales</taxon>
        <taxon>Schizoparmaceae</taxon>
        <taxon>Coniella</taxon>
    </lineage>
</organism>
<gene>
    <name evidence="1" type="ORF">BD289DRAFT_140418</name>
</gene>
<accession>A0A2T3AF83</accession>
<evidence type="ECO:0000313" key="1">
    <source>
        <dbReference type="EMBL" id="PSR94422.1"/>
    </source>
</evidence>
<dbReference type="InParanoid" id="A0A2T3AF83"/>
<dbReference type="EMBL" id="KZ678398">
    <property type="protein sequence ID" value="PSR94422.1"/>
    <property type="molecule type" value="Genomic_DNA"/>
</dbReference>
<dbReference type="Proteomes" id="UP000241462">
    <property type="component" value="Unassembled WGS sequence"/>
</dbReference>
<evidence type="ECO:0000313" key="2">
    <source>
        <dbReference type="Proteomes" id="UP000241462"/>
    </source>
</evidence>
<name>A0A2T3AF83_9PEZI</name>
<protein>
    <submittedName>
        <fullName evidence="1">Uncharacterized protein</fullName>
    </submittedName>
</protein>
<reference evidence="1 2" key="1">
    <citation type="journal article" date="2018" name="Mycol. Prog.">
        <title>Coniella lustricola, a new species from submerged detritus.</title>
        <authorList>
            <person name="Raudabaugh D.B."/>
            <person name="Iturriaga T."/>
            <person name="Carver A."/>
            <person name="Mondo S."/>
            <person name="Pangilinan J."/>
            <person name="Lipzen A."/>
            <person name="He G."/>
            <person name="Amirebrahimi M."/>
            <person name="Grigoriev I.V."/>
            <person name="Miller A.N."/>
        </authorList>
    </citation>
    <scope>NUCLEOTIDE SEQUENCE [LARGE SCALE GENOMIC DNA]</scope>
    <source>
        <strain evidence="1 2">B22-T-1</strain>
    </source>
</reference>
<dbReference type="AlphaFoldDB" id="A0A2T3AF83"/>
<keyword evidence="2" id="KW-1185">Reference proteome</keyword>